<feature type="binding site" evidence="9">
    <location>
        <position position="97"/>
    </location>
    <ligand>
        <name>Cu cation</name>
        <dbReference type="ChEBI" id="CHEBI:23378"/>
    </ligand>
</feature>
<dbReference type="InterPro" id="IPR001235">
    <property type="entry name" value="Copper_blue_Plastocyanin"/>
</dbReference>
<evidence type="ECO:0000256" key="2">
    <source>
        <dbReference type="ARBA" id="ARBA00016984"/>
    </source>
</evidence>
<keyword evidence="3" id="KW-0813">Transport</keyword>
<keyword evidence="5" id="KW-0574">Periplasm</keyword>
<dbReference type="AlphaFoldDB" id="A0A849P781"/>
<dbReference type="PRINTS" id="PR00155">
    <property type="entry name" value="AMICYANIN"/>
</dbReference>
<feature type="binding site" evidence="9">
    <location>
        <position position="58"/>
    </location>
    <ligand>
        <name>Cu cation</name>
        <dbReference type="ChEBI" id="CHEBI:23378"/>
    </ligand>
</feature>
<evidence type="ECO:0000256" key="5">
    <source>
        <dbReference type="ARBA" id="ARBA00022764"/>
    </source>
</evidence>
<name>A0A849P781_9BURK</name>
<evidence type="ECO:0000256" key="10">
    <source>
        <dbReference type="SAM" id="SignalP"/>
    </source>
</evidence>
<evidence type="ECO:0000256" key="6">
    <source>
        <dbReference type="ARBA" id="ARBA00022982"/>
    </source>
</evidence>
<comment type="subcellular location">
    <subcellularLocation>
        <location evidence="1">Periplasm</location>
    </subcellularLocation>
</comment>
<organism evidence="12 13">
    <name type="scientific">Pelistega suis</name>
    <dbReference type="NCBI Taxonomy" id="1631957"/>
    <lineage>
        <taxon>Bacteria</taxon>
        <taxon>Pseudomonadati</taxon>
        <taxon>Pseudomonadota</taxon>
        <taxon>Betaproteobacteria</taxon>
        <taxon>Burkholderiales</taxon>
        <taxon>Alcaligenaceae</taxon>
        <taxon>Pelistega</taxon>
    </lineage>
</organism>
<dbReference type="GO" id="GO:0042597">
    <property type="term" value="C:periplasmic space"/>
    <property type="evidence" value="ECO:0007669"/>
    <property type="project" value="UniProtKB-SubCell"/>
</dbReference>
<evidence type="ECO:0000256" key="1">
    <source>
        <dbReference type="ARBA" id="ARBA00004418"/>
    </source>
</evidence>
<evidence type="ECO:0000313" key="12">
    <source>
        <dbReference type="EMBL" id="NOL51863.1"/>
    </source>
</evidence>
<comment type="caution">
    <text evidence="12">The sequence shown here is derived from an EMBL/GenBank/DDBJ whole genome shotgun (WGS) entry which is preliminary data.</text>
</comment>
<evidence type="ECO:0000256" key="7">
    <source>
        <dbReference type="ARBA" id="ARBA00023008"/>
    </source>
</evidence>
<dbReference type="GO" id="GO:0009055">
    <property type="term" value="F:electron transfer activity"/>
    <property type="evidence" value="ECO:0007669"/>
    <property type="project" value="InterPro"/>
</dbReference>
<evidence type="ECO:0000259" key="11">
    <source>
        <dbReference type="Pfam" id="PF00127"/>
    </source>
</evidence>
<dbReference type="SUPFAM" id="SSF49503">
    <property type="entry name" value="Cupredoxins"/>
    <property type="match status" value="1"/>
</dbReference>
<protein>
    <recommendedName>
        <fullName evidence="2 8">Pseudoazurin</fullName>
    </recommendedName>
</protein>
<evidence type="ECO:0000256" key="9">
    <source>
        <dbReference type="PIRSR" id="PIRSR602386-1"/>
    </source>
</evidence>
<feature type="chain" id="PRO_5032327979" description="Pseudoazurin" evidence="10">
    <location>
        <begin position="19"/>
        <end position="143"/>
    </location>
</feature>
<dbReference type="InterPro" id="IPR000923">
    <property type="entry name" value="BlueCu_1"/>
</dbReference>
<feature type="signal peptide" evidence="10">
    <location>
        <begin position="1"/>
        <end position="18"/>
    </location>
</feature>
<dbReference type="Pfam" id="PF00127">
    <property type="entry name" value="Copper-bind"/>
    <property type="match status" value="1"/>
</dbReference>
<comment type="cofactor">
    <cofactor evidence="9">
        <name>Cu cation</name>
        <dbReference type="ChEBI" id="CHEBI:23378"/>
    </cofactor>
    <text evidence="9">Binds 1 copper ion per subunit.</text>
</comment>
<dbReference type="PROSITE" id="PS00196">
    <property type="entry name" value="COPPER_BLUE"/>
    <property type="match status" value="1"/>
</dbReference>
<dbReference type="GO" id="GO:0005507">
    <property type="term" value="F:copper ion binding"/>
    <property type="evidence" value="ECO:0007669"/>
    <property type="project" value="UniProtKB-UniRule"/>
</dbReference>
<accession>A0A849P781</accession>
<evidence type="ECO:0000256" key="4">
    <source>
        <dbReference type="ARBA" id="ARBA00022723"/>
    </source>
</evidence>
<dbReference type="RefSeq" id="WP_171680558.1">
    <property type="nucleotide sequence ID" value="NZ_JABGBN010000004.1"/>
</dbReference>
<feature type="domain" description="Blue (type 1) copper" evidence="11">
    <location>
        <begin position="24"/>
        <end position="108"/>
    </location>
</feature>
<evidence type="ECO:0000256" key="8">
    <source>
        <dbReference type="NCBIfam" id="TIGR02375"/>
    </source>
</evidence>
<feature type="binding site" evidence="9">
    <location>
        <position position="94"/>
    </location>
    <ligand>
        <name>Cu cation</name>
        <dbReference type="ChEBI" id="CHEBI:23378"/>
    </ligand>
</feature>
<reference evidence="12 13" key="1">
    <citation type="submission" date="2020-05" db="EMBL/GenBank/DDBJ databases">
        <authorList>
            <person name="Niu N."/>
        </authorList>
    </citation>
    <scope>NUCLEOTIDE SEQUENCE [LARGE SCALE GENOMIC DNA]</scope>
    <source>
        <strain evidence="12 13">3340-03</strain>
    </source>
</reference>
<evidence type="ECO:0000256" key="3">
    <source>
        <dbReference type="ARBA" id="ARBA00022448"/>
    </source>
</evidence>
<keyword evidence="4 9" id="KW-0479">Metal-binding</keyword>
<keyword evidence="6" id="KW-0249">Electron transport</keyword>
<keyword evidence="13" id="KW-1185">Reference proteome</keyword>
<evidence type="ECO:0000313" key="13">
    <source>
        <dbReference type="Proteomes" id="UP000537862"/>
    </source>
</evidence>
<keyword evidence="10" id="KW-0732">Signal</keyword>
<dbReference type="EMBL" id="JABGBN010000004">
    <property type="protein sequence ID" value="NOL51863.1"/>
    <property type="molecule type" value="Genomic_DNA"/>
</dbReference>
<feature type="binding site" evidence="9">
    <location>
        <position position="102"/>
    </location>
    <ligand>
        <name>Cu cation</name>
        <dbReference type="ChEBI" id="CHEBI:23378"/>
    </ligand>
</feature>
<gene>
    <name evidence="12" type="ORF">HKX39_06735</name>
</gene>
<dbReference type="InterPro" id="IPR028871">
    <property type="entry name" value="BlueCu_1_BS"/>
</dbReference>
<dbReference type="NCBIfam" id="TIGR02375">
    <property type="entry name" value="pseudoazurin"/>
    <property type="match status" value="1"/>
</dbReference>
<dbReference type="InterPro" id="IPR012745">
    <property type="entry name" value="Pseudoazurin"/>
</dbReference>
<keyword evidence="7 9" id="KW-0186">Copper</keyword>
<dbReference type="Gene3D" id="2.60.40.420">
    <property type="entry name" value="Cupredoxins - blue copper proteins"/>
    <property type="match status" value="1"/>
</dbReference>
<proteinExistence type="predicted"/>
<dbReference type="PRINTS" id="PR00156">
    <property type="entry name" value="COPPERBLUE"/>
</dbReference>
<sequence>MKKLLVMGLILLSNTAFAEHYDIKMLNHGSDGGMVFEPAVLKAKVGDTVTFKPTNKGHWVQSRVVPEGAEKFLSEEDKEFTLTLTHEGVYVYLCPPHRMMNMAGLIQVGAALNKEKAEKMVLELDKRAMDNKGRLVKYFEQIQ</sequence>
<dbReference type="Proteomes" id="UP000537862">
    <property type="component" value="Unassembled WGS sequence"/>
</dbReference>
<dbReference type="InterPro" id="IPR002386">
    <property type="entry name" value="Amicyanin/Pseudoazurin"/>
</dbReference>
<dbReference type="InterPro" id="IPR008972">
    <property type="entry name" value="Cupredoxin"/>
</dbReference>